<dbReference type="RefSeq" id="XP_007407028.1">
    <property type="nucleotide sequence ID" value="XM_007406966.1"/>
</dbReference>
<dbReference type="EMBL" id="GL883096">
    <property type="protein sequence ID" value="EGG09974.1"/>
    <property type="molecule type" value="Genomic_DNA"/>
</dbReference>
<name>F4RCE7_MELLP</name>
<keyword evidence="1" id="KW-0472">Membrane</keyword>
<feature type="transmembrane region" description="Helical" evidence="1">
    <location>
        <begin position="40"/>
        <end position="60"/>
    </location>
</feature>
<keyword evidence="1" id="KW-0812">Transmembrane</keyword>
<dbReference type="HOGENOM" id="CLU_1434722_0_0_1"/>
<protein>
    <submittedName>
        <fullName evidence="2">Uncharacterized protein</fullName>
    </submittedName>
</protein>
<feature type="transmembrane region" description="Helical" evidence="1">
    <location>
        <begin position="66"/>
        <end position="89"/>
    </location>
</feature>
<dbReference type="KEGG" id="mlr:MELLADRAFT_71114"/>
<evidence type="ECO:0000313" key="3">
    <source>
        <dbReference type="Proteomes" id="UP000001072"/>
    </source>
</evidence>
<reference evidence="3" key="1">
    <citation type="journal article" date="2011" name="Proc. Natl. Acad. Sci. U.S.A.">
        <title>Obligate biotrophy features unraveled by the genomic analysis of rust fungi.</title>
        <authorList>
            <person name="Duplessis S."/>
            <person name="Cuomo C.A."/>
            <person name="Lin Y.-C."/>
            <person name="Aerts A."/>
            <person name="Tisserant E."/>
            <person name="Veneault-Fourrey C."/>
            <person name="Joly D.L."/>
            <person name="Hacquard S."/>
            <person name="Amselem J."/>
            <person name="Cantarel B.L."/>
            <person name="Chiu R."/>
            <person name="Coutinho P.M."/>
            <person name="Feau N."/>
            <person name="Field M."/>
            <person name="Frey P."/>
            <person name="Gelhaye E."/>
            <person name="Goldberg J."/>
            <person name="Grabherr M.G."/>
            <person name="Kodira C.D."/>
            <person name="Kohler A."/>
            <person name="Kuees U."/>
            <person name="Lindquist E.A."/>
            <person name="Lucas S.M."/>
            <person name="Mago R."/>
            <person name="Mauceli E."/>
            <person name="Morin E."/>
            <person name="Murat C."/>
            <person name="Pangilinan J.L."/>
            <person name="Park R."/>
            <person name="Pearson M."/>
            <person name="Quesneville H."/>
            <person name="Rouhier N."/>
            <person name="Sakthikumar S."/>
            <person name="Salamov A.A."/>
            <person name="Schmutz J."/>
            <person name="Selles B."/>
            <person name="Shapiro H."/>
            <person name="Tanguay P."/>
            <person name="Tuskan G.A."/>
            <person name="Henrissat B."/>
            <person name="Van de Peer Y."/>
            <person name="Rouze P."/>
            <person name="Ellis J.G."/>
            <person name="Dodds P.N."/>
            <person name="Schein J.E."/>
            <person name="Zhong S."/>
            <person name="Hamelin R.C."/>
            <person name="Grigoriev I.V."/>
            <person name="Szabo L.J."/>
            <person name="Martin F."/>
        </authorList>
    </citation>
    <scope>NUCLEOTIDE SEQUENCE [LARGE SCALE GENOMIC DNA]</scope>
    <source>
        <strain evidence="3">98AG31 / pathotype 3-4-7</strain>
    </source>
</reference>
<keyword evidence="1" id="KW-1133">Transmembrane helix</keyword>
<dbReference type="Proteomes" id="UP000001072">
    <property type="component" value="Unassembled WGS sequence"/>
</dbReference>
<evidence type="ECO:0000256" key="1">
    <source>
        <dbReference type="SAM" id="Phobius"/>
    </source>
</evidence>
<dbReference type="InParanoid" id="F4RCE7"/>
<sequence>MLEQVLRMREADAMTVNATWSSRILRELQKEFQFLSRSSFVIVLSICAQVCEAILMIFVSRHIDSIPWRIAGTILCQFPGVFMAPALLLQSWRIFTERSTDESEFCRVPLNSVTKGIPRLSSQLLGWDITACWKEERDTDEGSFPGLRPIKTLAKSTTCGESLVSSPDISVENIHITRSTVITQDVIRV</sequence>
<gene>
    <name evidence="2" type="ORF">MELLADRAFT_71114</name>
</gene>
<accession>F4RCE7</accession>
<dbReference type="AlphaFoldDB" id="F4RCE7"/>
<dbReference type="OrthoDB" id="2496582at2759"/>
<dbReference type="VEuPathDB" id="FungiDB:MELLADRAFT_71114"/>
<dbReference type="GeneID" id="18931728"/>
<proteinExistence type="predicted"/>
<keyword evidence="3" id="KW-1185">Reference proteome</keyword>
<evidence type="ECO:0000313" key="2">
    <source>
        <dbReference type="EMBL" id="EGG09974.1"/>
    </source>
</evidence>
<organism evidence="3">
    <name type="scientific">Melampsora larici-populina (strain 98AG31 / pathotype 3-4-7)</name>
    <name type="common">Poplar leaf rust fungus</name>
    <dbReference type="NCBI Taxonomy" id="747676"/>
    <lineage>
        <taxon>Eukaryota</taxon>
        <taxon>Fungi</taxon>
        <taxon>Dikarya</taxon>
        <taxon>Basidiomycota</taxon>
        <taxon>Pucciniomycotina</taxon>
        <taxon>Pucciniomycetes</taxon>
        <taxon>Pucciniales</taxon>
        <taxon>Melampsoraceae</taxon>
        <taxon>Melampsora</taxon>
    </lineage>
</organism>